<name>C1N4G5_MICPC</name>
<feature type="compositionally biased region" description="Low complexity" evidence="1">
    <location>
        <begin position="16"/>
        <end position="35"/>
    </location>
</feature>
<feature type="region of interest" description="Disordered" evidence="1">
    <location>
        <begin position="1"/>
        <end position="54"/>
    </location>
</feature>
<keyword evidence="2" id="KW-0472">Membrane</keyword>
<reference evidence="3 4" key="1">
    <citation type="journal article" date="2009" name="Science">
        <title>Green evolution and dynamic adaptations revealed by genomes of the marine picoeukaryotes Micromonas.</title>
        <authorList>
            <person name="Worden A.Z."/>
            <person name="Lee J.H."/>
            <person name="Mock T."/>
            <person name="Rouze P."/>
            <person name="Simmons M.P."/>
            <person name="Aerts A.L."/>
            <person name="Allen A.E."/>
            <person name="Cuvelier M.L."/>
            <person name="Derelle E."/>
            <person name="Everett M.V."/>
            <person name="Foulon E."/>
            <person name="Grimwood J."/>
            <person name="Gundlach H."/>
            <person name="Henrissat B."/>
            <person name="Napoli C."/>
            <person name="McDonald S.M."/>
            <person name="Parker M.S."/>
            <person name="Rombauts S."/>
            <person name="Salamov A."/>
            <person name="Von Dassow P."/>
            <person name="Badger J.H."/>
            <person name="Coutinho P.M."/>
            <person name="Demir E."/>
            <person name="Dubchak I."/>
            <person name="Gentemann C."/>
            <person name="Eikrem W."/>
            <person name="Gready J.E."/>
            <person name="John U."/>
            <person name="Lanier W."/>
            <person name="Lindquist E.A."/>
            <person name="Lucas S."/>
            <person name="Mayer K.F."/>
            <person name="Moreau H."/>
            <person name="Not F."/>
            <person name="Otillar R."/>
            <person name="Panaud O."/>
            <person name="Pangilinan J."/>
            <person name="Paulsen I."/>
            <person name="Piegu B."/>
            <person name="Poliakov A."/>
            <person name="Robbens S."/>
            <person name="Schmutz J."/>
            <person name="Toulza E."/>
            <person name="Wyss T."/>
            <person name="Zelensky A."/>
            <person name="Zhou K."/>
            <person name="Armbrust E.V."/>
            <person name="Bhattacharya D."/>
            <person name="Goodenough U.W."/>
            <person name="Van de Peer Y."/>
            <person name="Grigoriev I.V."/>
        </authorList>
    </citation>
    <scope>NUCLEOTIDE SEQUENCE [LARGE SCALE GENOMIC DNA]</scope>
    <source>
        <strain evidence="3 4">CCMP1545</strain>
    </source>
</reference>
<accession>C1N4G5</accession>
<evidence type="ECO:0000313" key="3">
    <source>
        <dbReference type="EMBL" id="EEH52724.1"/>
    </source>
</evidence>
<dbReference type="OMA" id="NRERTYV"/>
<feature type="region of interest" description="Disordered" evidence="1">
    <location>
        <begin position="89"/>
        <end position="186"/>
    </location>
</feature>
<protein>
    <submittedName>
        <fullName evidence="3">Predicted protein</fullName>
    </submittedName>
</protein>
<keyword evidence="4" id="KW-1185">Reference proteome</keyword>
<sequence length="453" mass="48281">MATRRRTWTRVGRDVSASTTASTTTTTTTTTTPTRETARFPPKPPQVVTARDLSESDEAAVSRARRANHAVLGGVALAAVVVLLAKRRKNDAKRRDDDDDDDADAAAAKLASEQPRALDVDGAATPPRGAKMTDSAKVTPASGVDAAAAPRPPARRAKKNLFPTRSAATANASSEVEPYESPARDDADAMMTEVVTRAERGEAEVIGDGSNLATIDVLASPPRSPSSDAIAAVVSAKRVLSRAKASRRLRQPGELRVNVLGCRVADFIARRASLDAREEAEERWRDDADALRDADVAARFALKIECDALGDGERIVRGTTRTKYLDYHDEKPGSAASIAAGKNTVTFNQGMTFALPADEKRGGSLRLKLASGCAEHAKARDDDDNLRAPRGSTSRKTLCMSGLVVREVLRAAPVTKEFALYDVDGKEAGHALLSFEWRHAPFEASEADATAAA</sequence>
<gene>
    <name evidence="3" type="ORF">MICPUCDRAFT_52548</name>
</gene>
<dbReference type="AlphaFoldDB" id="C1N4G5"/>
<evidence type="ECO:0000256" key="1">
    <source>
        <dbReference type="SAM" id="MobiDB-lite"/>
    </source>
</evidence>
<keyword evidence="2" id="KW-1133">Transmembrane helix</keyword>
<keyword evidence="2" id="KW-0812">Transmembrane</keyword>
<dbReference type="RefSeq" id="XP_003062785.1">
    <property type="nucleotide sequence ID" value="XM_003062739.1"/>
</dbReference>
<organism evidence="4">
    <name type="scientific">Micromonas pusilla (strain CCMP1545)</name>
    <name type="common">Picoplanktonic green alga</name>
    <dbReference type="NCBI Taxonomy" id="564608"/>
    <lineage>
        <taxon>Eukaryota</taxon>
        <taxon>Viridiplantae</taxon>
        <taxon>Chlorophyta</taxon>
        <taxon>Mamiellophyceae</taxon>
        <taxon>Mamiellales</taxon>
        <taxon>Mamiellaceae</taxon>
        <taxon>Micromonas</taxon>
    </lineage>
</organism>
<evidence type="ECO:0000313" key="4">
    <source>
        <dbReference type="Proteomes" id="UP000001876"/>
    </source>
</evidence>
<dbReference type="KEGG" id="mpp:MICPUCDRAFT_52548"/>
<dbReference type="GeneID" id="9688436"/>
<evidence type="ECO:0000256" key="2">
    <source>
        <dbReference type="SAM" id="Phobius"/>
    </source>
</evidence>
<dbReference type="Proteomes" id="UP000001876">
    <property type="component" value="Unassembled WGS sequence"/>
</dbReference>
<proteinExistence type="predicted"/>
<feature type="transmembrane region" description="Helical" evidence="2">
    <location>
        <begin position="67"/>
        <end position="85"/>
    </location>
</feature>
<dbReference type="EMBL" id="GG663747">
    <property type="protein sequence ID" value="EEH52724.1"/>
    <property type="molecule type" value="Genomic_DNA"/>
</dbReference>